<name>A0A8H6V8T0_9EURO</name>
<dbReference type="Pfam" id="PF10056">
    <property type="entry name" value="DUF2293"/>
    <property type="match status" value="1"/>
</dbReference>
<proteinExistence type="predicted"/>
<evidence type="ECO:0000313" key="3">
    <source>
        <dbReference type="EMBL" id="KAF7163334.1"/>
    </source>
</evidence>
<dbReference type="AlphaFoldDB" id="A0A8H6V8T0"/>
<feature type="domain" description="DUF2293" evidence="2">
    <location>
        <begin position="45"/>
        <end position="127"/>
    </location>
</feature>
<dbReference type="EMBL" id="JACBAG010001738">
    <property type="protein sequence ID" value="KAF7183208.1"/>
    <property type="molecule type" value="Genomic_DNA"/>
</dbReference>
<evidence type="ECO:0000259" key="2">
    <source>
        <dbReference type="Pfam" id="PF10056"/>
    </source>
</evidence>
<evidence type="ECO:0000313" key="5">
    <source>
        <dbReference type="Proteomes" id="UP000641853"/>
    </source>
</evidence>
<protein>
    <recommendedName>
        <fullName evidence="2">DUF2293 domain-containing protein</fullName>
    </recommendedName>
</protein>
<dbReference type="InterPro" id="IPR018744">
    <property type="entry name" value="DUF2293"/>
</dbReference>
<accession>A0A8H6V8T0</accession>
<sequence>MDLGLQLTATGNVMPVHSNAAAGESRHANSEASQITINTEARDVLRDLFPNIPDNDLNQIIKTAFQKGQRKVGTAAELPLARRAQLAVVAHIRHIYTDYDRLLKTTSFHEARSAVEEPTLAKLVEWRGDDENGKTVLEDVFREVIVISDDDDSDAEEGEVSRSVNQDHSIEIVSSHQRAEELQTRPVNFAQPTVQESHLDISDDEPPPGFRFIPESPKKQRIDRRGFSRYHAWDRALNRYRKGTYQHRFYADSTGHRGPLLTPRQPIQESITFDPGAASHRPITTFRHVSVGPHIPSKAKILDHEQRKTLTRPLMENGVSLQRTDAGRSGHQDAQKTLIRPPLISHEPSNLETLVHLPNQRGDASRLADRALVEHVSADQQRARLDQRLNSPNTPVFVGGPTEIQGRSRVPSGAMSRIPGPPYLGMQPNPQDHVLPSIETPPSPQKIRCPPSAHLDQLARRISGGFTIRSVTPRRPAPQDSLPQGESDVTRIPASKRRRVANHDPATYIEPRSDVAPIVPVDTHAKQQYVYLGNASQRSFTSQSGAPVRRRYMVPVKSSYLAERYPGESQGPSNYATQPVPEVLVDQWQYSNFKSKTAWEHHPKHQLELYRELYPLHKSSGQIHVSSGASYASALANERYNGVSKLPDTASEAELSQGFGHHHHRTFDPYGASKRSIYADDFILFPDQLMTTFDTTQAGNLLICHILHSSIRHVQLQIIEARKSVGALMIKSLWMIGALAATVHMKHMVLPLHLIGMAEVANPNCNS</sequence>
<organism evidence="4 5">
    <name type="scientific">Aspergillus felis</name>
    <dbReference type="NCBI Taxonomy" id="1287682"/>
    <lineage>
        <taxon>Eukaryota</taxon>
        <taxon>Fungi</taxon>
        <taxon>Dikarya</taxon>
        <taxon>Ascomycota</taxon>
        <taxon>Pezizomycotina</taxon>
        <taxon>Eurotiomycetes</taxon>
        <taxon>Eurotiomycetidae</taxon>
        <taxon>Eurotiales</taxon>
        <taxon>Aspergillaceae</taxon>
        <taxon>Aspergillus</taxon>
        <taxon>Aspergillus subgen. Fumigati</taxon>
    </lineage>
</organism>
<dbReference type="EMBL" id="JACBAE010001344">
    <property type="protein sequence ID" value="KAF7163334.1"/>
    <property type="molecule type" value="Genomic_DNA"/>
</dbReference>
<dbReference type="OrthoDB" id="5288828at2759"/>
<reference evidence="4" key="1">
    <citation type="submission" date="2020-06" db="EMBL/GenBank/DDBJ databases">
        <title>Draft genome sequences of strains closely related to Aspergillus parafelis and Aspergillus hiratsukae.</title>
        <authorList>
            <person name="Dos Santos R.A.C."/>
            <person name="Rivero-Menendez O."/>
            <person name="Steenwyk J.L."/>
            <person name="Mead M.E."/>
            <person name="Goldman G.H."/>
            <person name="Alastruey-Izquierdo A."/>
            <person name="Rokas A."/>
        </authorList>
    </citation>
    <scope>NUCLEOTIDE SEQUENCE</scope>
    <source>
        <strain evidence="3">CNM-CM5623</strain>
        <strain evidence="4">CNM-CM7691</strain>
    </source>
</reference>
<dbReference type="Proteomes" id="UP000654922">
    <property type="component" value="Unassembled WGS sequence"/>
</dbReference>
<evidence type="ECO:0000313" key="4">
    <source>
        <dbReference type="EMBL" id="KAF7183208.1"/>
    </source>
</evidence>
<comment type="caution">
    <text evidence="4">The sequence shown here is derived from an EMBL/GenBank/DDBJ whole genome shotgun (WGS) entry which is preliminary data.</text>
</comment>
<feature type="region of interest" description="Disordered" evidence="1">
    <location>
        <begin position="467"/>
        <end position="489"/>
    </location>
</feature>
<evidence type="ECO:0000256" key="1">
    <source>
        <dbReference type="SAM" id="MobiDB-lite"/>
    </source>
</evidence>
<gene>
    <name evidence="3" type="ORF">CNMCM5623_008312</name>
    <name evidence="4" type="ORF">CNMCM7691_003121</name>
</gene>
<dbReference type="Proteomes" id="UP000641853">
    <property type="component" value="Unassembled WGS sequence"/>
</dbReference>
<feature type="region of interest" description="Disordered" evidence="1">
    <location>
        <begin position="390"/>
        <end position="412"/>
    </location>
</feature>
<dbReference type="PANTHER" id="PTHR38113:SF1">
    <property type="entry name" value="DUF2293 DOMAIN-CONTAINING PROTEIN"/>
    <property type="match status" value="1"/>
</dbReference>
<keyword evidence="5" id="KW-1185">Reference proteome</keyword>
<dbReference type="PANTHER" id="PTHR38113">
    <property type="match status" value="1"/>
</dbReference>